<sequence>MREPADGQDAPVVAEPGFWSSQAAAELQGFFQDCGAKERGFVTREDLAGLCGFRETPWARCLLKLLFGPGVVFPSELTL</sequence>
<keyword evidence="2" id="KW-1185">Reference proteome</keyword>
<dbReference type="eggNOG" id="KOG0078">
    <property type="taxonomic scope" value="Eukaryota"/>
</dbReference>
<dbReference type="InParanoid" id="L9KTV2"/>
<organism evidence="1 2">
    <name type="scientific">Tupaia chinensis</name>
    <name type="common">Chinese tree shrew</name>
    <name type="synonym">Tupaia belangeri chinensis</name>
    <dbReference type="NCBI Taxonomy" id="246437"/>
    <lineage>
        <taxon>Eukaryota</taxon>
        <taxon>Metazoa</taxon>
        <taxon>Chordata</taxon>
        <taxon>Craniata</taxon>
        <taxon>Vertebrata</taxon>
        <taxon>Euteleostomi</taxon>
        <taxon>Mammalia</taxon>
        <taxon>Eutheria</taxon>
        <taxon>Euarchontoglires</taxon>
        <taxon>Scandentia</taxon>
        <taxon>Tupaiidae</taxon>
        <taxon>Tupaia</taxon>
    </lineage>
</organism>
<protein>
    <submittedName>
        <fullName evidence="1">Uncharacterized protein</fullName>
    </submittedName>
</protein>
<evidence type="ECO:0000313" key="2">
    <source>
        <dbReference type="Proteomes" id="UP000011518"/>
    </source>
</evidence>
<dbReference type="AlphaFoldDB" id="L9KTV2"/>
<name>L9KTV2_TUPCH</name>
<gene>
    <name evidence="1" type="ORF">TREES_T100014806</name>
</gene>
<proteinExistence type="predicted"/>
<dbReference type="Proteomes" id="UP000011518">
    <property type="component" value="Unassembled WGS sequence"/>
</dbReference>
<reference evidence="2" key="1">
    <citation type="submission" date="2012-07" db="EMBL/GenBank/DDBJ databases">
        <title>Genome of the Chinese tree shrew, a rising model animal genetically related to primates.</title>
        <authorList>
            <person name="Zhang G."/>
            <person name="Fan Y."/>
            <person name="Yao Y."/>
            <person name="Huang Z."/>
        </authorList>
    </citation>
    <scope>NUCLEOTIDE SEQUENCE [LARGE SCALE GENOMIC DNA]</scope>
</reference>
<reference evidence="2" key="2">
    <citation type="journal article" date="2013" name="Nat. Commun.">
        <title>Genome of the Chinese tree shrew.</title>
        <authorList>
            <person name="Fan Y."/>
            <person name="Huang Z.Y."/>
            <person name="Cao C.C."/>
            <person name="Chen C.S."/>
            <person name="Chen Y.X."/>
            <person name="Fan D.D."/>
            <person name="He J."/>
            <person name="Hou H.L."/>
            <person name="Hu L."/>
            <person name="Hu X.T."/>
            <person name="Jiang X.T."/>
            <person name="Lai R."/>
            <person name="Lang Y.S."/>
            <person name="Liang B."/>
            <person name="Liao S.G."/>
            <person name="Mu D."/>
            <person name="Ma Y.Y."/>
            <person name="Niu Y.Y."/>
            <person name="Sun X.Q."/>
            <person name="Xia J.Q."/>
            <person name="Xiao J."/>
            <person name="Xiong Z.Q."/>
            <person name="Xu L."/>
            <person name="Yang L."/>
            <person name="Zhang Y."/>
            <person name="Zhao W."/>
            <person name="Zhao X.D."/>
            <person name="Zheng Y.T."/>
            <person name="Zhou J.M."/>
            <person name="Zhu Y.B."/>
            <person name="Zhang G.J."/>
            <person name="Wang J."/>
            <person name="Yao Y.G."/>
        </authorList>
    </citation>
    <scope>NUCLEOTIDE SEQUENCE [LARGE SCALE GENOMIC DNA]</scope>
</reference>
<dbReference type="EMBL" id="KB320663">
    <property type="protein sequence ID" value="ELW66118.1"/>
    <property type="molecule type" value="Genomic_DNA"/>
</dbReference>
<accession>L9KTV2</accession>
<evidence type="ECO:0000313" key="1">
    <source>
        <dbReference type="EMBL" id="ELW66118.1"/>
    </source>
</evidence>
<dbReference type="STRING" id="246437.L9KTV2"/>